<feature type="transmembrane region" description="Helical" evidence="1">
    <location>
        <begin position="39"/>
        <end position="60"/>
    </location>
</feature>
<gene>
    <name evidence="2" type="ORF">DCC35_14815</name>
</gene>
<dbReference type="EMBL" id="CP028923">
    <property type="protein sequence ID" value="QCK15920.1"/>
    <property type="molecule type" value="Genomic_DNA"/>
</dbReference>
<reference evidence="2 3" key="1">
    <citation type="submission" date="2018-04" db="EMBL/GenBank/DDBJ databases">
        <title>Complete genome uncultured novel isolate.</title>
        <authorList>
            <person name="Merlino G."/>
        </authorList>
    </citation>
    <scope>NUCLEOTIDE SEQUENCE [LARGE SCALE GENOMIC DNA]</scope>
    <source>
        <strain evidence="3">R1DC9</strain>
    </source>
</reference>
<evidence type="ECO:0000313" key="3">
    <source>
        <dbReference type="Proteomes" id="UP000298616"/>
    </source>
</evidence>
<accession>A0A4D7JQY5</accession>
<keyword evidence="1" id="KW-1133">Transmembrane helix</keyword>
<organism evidence="2 3">
    <name type="scientific">Mangrovivirga cuniculi</name>
    <dbReference type="NCBI Taxonomy" id="2715131"/>
    <lineage>
        <taxon>Bacteria</taxon>
        <taxon>Pseudomonadati</taxon>
        <taxon>Bacteroidota</taxon>
        <taxon>Cytophagia</taxon>
        <taxon>Cytophagales</taxon>
        <taxon>Mangrovivirgaceae</taxon>
        <taxon>Mangrovivirga</taxon>
    </lineage>
</organism>
<dbReference type="Proteomes" id="UP000298616">
    <property type="component" value="Chromosome"/>
</dbReference>
<dbReference type="KEGG" id="fpf:DCC35_14815"/>
<dbReference type="AlphaFoldDB" id="A0A4D7JQY5"/>
<protein>
    <recommendedName>
        <fullName evidence="4">Polysaccharide biosynthesis protein C-terminal domain-containing protein</fullName>
    </recommendedName>
</protein>
<proteinExistence type="predicted"/>
<name>A0A4D7JQY5_9BACT</name>
<evidence type="ECO:0000256" key="1">
    <source>
        <dbReference type="SAM" id="Phobius"/>
    </source>
</evidence>
<dbReference type="OrthoDB" id="9814608at2"/>
<evidence type="ECO:0000313" key="2">
    <source>
        <dbReference type="EMBL" id="QCK15920.1"/>
    </source>
</evidence>
<dbReference type="RefSeq" id="WP_137091517.1">
    <property type="nucleotide sequence ID" value="NZ_CP028923.1"/>
</dbReference>
<sequence>MLKKLFSHTAIYGLAPQVTKVASFFSLPLITKELTDIDYGVAGILTAYTAALSVFSMIGLRVVLVNSFLNHLIFINGGGDKYMGFFLYGISYILFY</sequence>
<evidence type="ECO:0008006" key="4">
    <source>
        <dbReference type="Google" id="ProtNLM"/>
    </source>
</evidence>
<keyword evidence="3" id="KW-1185">Reference proteome</keyword>
<keyword evidence="1" id="KW-0472">Membrane</keyword>
<feature type="transmembrane region" description="Helical" evidence="1">
    <location>
        <begin position="72"/>
        <end position="95"/>
    </location>
</feature>
<keyword evidence="1" id="KW-0812">Transmembrane</keyword>